<evidence type="ECO:0000259" key="1">
    <source>
        <dbReference type="Pfam" id="PF20710"/>
    </source>
</evidence>
<dbReference type="EMBL" id="HBIM01001061">
    <property type="protein sequence ID" value="CAE0402645.1"/>
    <property type="molecule type" value="Transcribed_RNA"/>
</dbReference>
<reference evidence="2" key="1">
    <citation type="submission" date="2021-01" db="EMBL/GenBank/DDBJ databases">
        <authorList>
            <person name="Corre E."/>
            <person name="Pelletier E."/>
            <person name="Niang G."/>
            <person name="Scheremetjew M."/>
            <person name="Finn R."/>
            <person name="Kale V."/>
            <person name="Holt S."/>
            <person name="Cochrane G."/>
            <person name="Meng A."/>
            <person name="Brown T."/>
            <person name="Cohen L."/>
        </authorList>
    </citation>
    <scope>NUCLEOTIDE SEQUENCE</scope>
    <source>
        <strain evidence="2">CCMP127</strain>
    </source>
</reference>
<proteinExistence type="predicted"/>
<evidence type="ECO:0000313" key="3">
    <source>
        <dbReference type="EMBL" id="CAE0402646.1"/>
    </source>
</evidence>
<dbReference type="EMBL" id="HBIM01001063">
    <property type="protein sequence ID" value="CAE0402647.1"/>
    <property type="molecule type" value="Transcribed_RNA"/>
</dbReference>
<evidence type="ECO:0000313" key="2">
    <source>
        <dbReference type="EMBL" id="CAE0402645.1"/>
    </source>
</evidence>
<dbReference type="EMBL" id="HBIM01001062">
    <property type="protein sequence ID" value="CAE0402646.1"/>
    <property type="molecule type" value="Transcribed_RNA"/>
</dbReference>
<dbReference type="InterPro" id="IPR049227">
    <property type="entry name" value="DUF6824"/>
</dbReference>
<dbReference type="Pfam" id="PF20710">
    <property type="entry name" value="DUF6824"/>
    <property type="match status" value="1"/>
</dbReference>
<accession>A0A6S8I1K2</accession>
<dbReference type="AlphaFoldDB" id="A0A6S8I1K2"/>
<evidence type="ECO:0000313" key="4">
    <source>
        <dbReference type="EMBL" id="CAE0402647.1"/>
    </source>
</evidence>
<gene>
    <name evidence="2" type="ORF">ACOF00016_LOCUS920</name>
    <name evidence="3" type="ORF">ACOF00016_LOCUS921</name>
    <name evidence="4" type="ORF">ACOF00016_LOCUS922</name>
</gene>
<sequence length="249" mass="28456">MMVPTASDVCFGWGAKTYNHEGNVRFRADADLSRDEYLRASMAQKANIVKQLRASVEYRGGRWLVKEGGVWQETHDAAKINEKCSQLLRDGLTREEKKDKRHFYKLEKALKNEKIDPSELTVDQQNMRRRFLERHPNVHSPFPVATVPGPQVVEQQAEEVPYLGPEFDSIPLSKMLDHKEDSVREVELAEAAQYWLSGSSPTHVPLNVIQDPERYSGGDTELTEDDAEQFQLNVWIGEAQQQYFGGTHV</sequence>
<name>A0A6S8I1K2_9STRA</name>
<feature type="domain" description="DUF6824" evidence="1">
    <location>
        <begin position="8"/>
        <end position="90"/>
    </location>
</feature>
<protein>
    <recommendedName>
        <fullName evidence="1">DUF6824 domain-containing protein</fullName>
    </recommendedName>
</protein>
<organism evidence="2">
    <name type="scientific">Amphora coffeiformis</name>
    <dbReference type="NCBI Taxonomy" id="265554"/>
    <lineage>
        <taxon>Eukaryota</taxon>
        <taxon>Sar</taxon>
        <taxon>Stramenopiles</taxon>
        <taxon>Ochrophyta</taxon>
        <taxon>Bacillariophyta</taxon>
        <taxon>Bacillariophyceae</taxon>
        <taxon>Bacillariophycidae</taxon>
        <taxon>Thalassiophysales</taxon>
        <taxon>Catenulaceae</taxon>
        <taxon>Amphora</taxon>
    </lineage>
</organism>